<keyword evidence="2" id="KW-0805">Transcription regulation</keyword>
<dbReference type="Gramene" id="Kaladp0011s1267.1.v1.1">
    <property type="protein sequence ID" value="Kaladp0011s1267.1.v1.1"/>
    <property type="gene ID" value="Kaladp0011s1267.v1.1"/>
</dbReference>
<sequence length="356" mass="39323">MVLRTETGSSWSVNIVANTGGDKLCRGWSAFVIDNGINKGDNTHAPIMQNIPMQFIRENSLSYLTDEKMVLRTETGSSWSVNIVANTGGDNLCGGWSAFVIDNGINKGDICEFKLMSRLEMWVQVTPNPKAASRTSSDGPLSCPPRNAEVKLRTVKPELEHVIQNALKAADASSIGPPSFLTKMQRYNVEYGRILNIPMHFVRENSLSYCTDEKMVLRTETGSSWSVNIVANTGGYKLCGGWSAFVIDNGIKKGDVCEFKLMSRLEMWVQVTPNPKVASRTSRNGPLSCPPRNAEVKLRTVKPELEHVNIVANMGGYKLCGGWSAFVSDNGIKKGYVCEFKLMSRLEMRVEVTPKL</sequence>
<dbReference type="EnsemblPlants" id="Kaladp0011s1267.1.v1.1">
    <property type="protein sequence ID" value="Kaladp0011s1267.1.v1.1"/>
    <property type="gene ID" value="Kaladp0011s1267.v1.1"/>
</dbReference>
<evidence type="ECO:0000259" key="6">
    <source>
        <dbReference type="PROSITE" id="PS50863"/>
    </source>
</evidence>
<dbReference type="PANTHER" id="PTHR31391">
    <property type="entry name" value="B3 DOMAIN-CONTAINING PROTEIN OS11G0197600-RELATED"/>
    <property type="match status" value="1"/>
</dbReference>
<evidence type="ECO:0000256" key="1">
    <source>
        <dbReference type="ARBA" id="ARBA00004123"/>
    </source>
</evidence>
<evidence type="ECO:0000256" key="4">
    <source>
        <dbReference type="ARBA" id="ARBA00023163"/>
    </source>
</evidence>
<keyword evidence="8" id="KW-1185">Reference proteome</keyword>
<dbReference type="SUPFAM" id="SSF101936">
    <property type="entry name" value="DNA-binding pseudobarrel domain"/>
    <property type="match status" value="4"/>
</dbReference>
<dbReference type="Gene3D" id="2.40.330.10">
    <property type="entry name" value="DNA-binding pseudobarrel domain"/>
    <property type="match status" value="4"/>
</dbReference>
<protein>
    <recommendedName>
        <fullName evidence="6">TF-B3 domain-containing protein</fullName>
    </recommendedName>
</protein>
<dbReference type="InterPro" id="IPR015300">
    <property type="entry name" value="DNA-bd_pseudobarrel_sf"/>
</dbReference>
<accession>A0A7N0SXR7</accession>
<feature type="domain" description="TF-B3" evidence="6">
    <location>
        <begin position="51"/>
        <end position="129"/>
    </location>
</feature>
<feature type="domain" description="TF-B3" evidence="6">
    <location>
        <begin position="1"/>
        <end position="41"/>
    </location>
</feature>
<dbReference type="Proteomes" id="UP000594263">
    <property type="component" value="Unplaced"/>
</dbReference>
<evidence type="ECO:0000256" key="2">
    <source>
        <dbReference type="ARBA" id="ARBA00023015"/>
    </source>
</evidence>
<proteinExistence type="predicted"/>
<keyword evidence="3" id="KW-0238">DNA-binding</keyword>
<evidence type="ECO:0000256" key="3">
    <source>
        <dbReference type="ARBA" id="ARBA00023125"/>
    </source>
</evidence>
<keyword evidence="5" id="KW-0539">Nucleus</keyword>
<dbReference type="SMART" id="SM01019">
    <property type="entry name" value="B3"/>
    <property type="match status" value="2"/>
</dbReference>
<dbReference type="PROSITE" id="PS50863">
    <property type="entry name" value="B3"/>
    <property type="match status" value="3"/>
</dbReference>
<dbReference type="CDD" id="cd10017">
    <property type="entry name" value="B3_DNA"/>
    <property type="match status" value="2"/>
</dbReference>
<dbReference type="InterPro" id="IPR003340">
    <property type="entry name" value="B3_DNA-bd"/>
</dbReference>
<feature type="domain" description="TF-B3" evidence="6">
    <location>
        <begin position="180"/>
        <end position="275"/>
    </location>
</feature>
<dbReference type="AlphaFoldDB" id="A0A7N0SXR7"/>
<keyword evidence="4" id="KW-0804">Transcription</keyword>
<comment type="subcellular location">
    <subcellularLocation>
        <location evidence="1">Nucleus</location>
    </subcellularLocation>
</comment>
<dbReference type="InterPro" id="IPR044837">
    <property type="entry name" value="REM16-like"/>
</dbReference>
<evidence type="ECO:0000313" key="8">
    <source>
        <dbReference type="Proteomes" id="UP000594263"/>
    </source>
</evidence>
<dbReference type="Pfam" id="PF02362">
    <property type="entry name" value="B3"/>
    <property type="match status" value="2"/>
</dbReference>
<organism evidence="7 8">
    <name type="scientific">Kalanchoe fedtschenkoi</name>
    <name type="common">Lavender scallops</name>
    <name type="synonym">South American air plant</name>
    <dbReference type="NCBI Taxonomy" id="63787"/>
    <lineage>
        <taxon>Eukaryota</taxon>
        <taxon>Viridiplantae</taxon>
        <taxon>Streptophyta</taxon>
        <taxon>Embryophyta</taxon>
        <taxon>Tracheophyta</taxon>
        <taxon>Spermatophyta</taxon>
        <taxon>Magnoliopsida</taxon>
        <taxon>eudicotyledons</taxon>
        <taxon>Gunneridae</taxon>
        <taxon>Pentapetalae</taxon>
        <taxon>Saxifragales</taxon>
        <taxon>Crassulaceae</taxon>
        <taxon>Kalanchoe</taxon>
    </lineage>
</organism>
<dbReference type="PANTHER" id="PTHR31391:SF106">
    <property type="entry name" value="B3 DOMAIN-CONTAINING PROTEIN OS01G0723500"/>
    <property type="match status" value="1"/>
</dbReference>
<evidence type="ECO:0000256" key="5">
    <source>
        <dbReference type="ARBA" id="ARBA00023242"/>
    </source>
</evidence>
<reference evidence="7" key="1">
    <citation type="submission" date="2021-01" db="UniProtKB">
        <authorList>
            <consortium name="EnsemblPlants"/>
        </authorList>
    </citation>
    <scope>IDENTIFICATION</scope>
</reference>
<dbReference type="GO" id="GO:0003677">
    <property type="term" value="F:DNA binding"/>
    <property type="evidence" value="ECO:0007669"/>
    <property type="project" value="UniProtKB-KW"/>
</dbReference>
<evidence type="ECO:0000313" key="7">
    <source>
        <dbReference type="EnsemblPlants" id="Kaladp0011s1267.1.v1.1"/>
    </source>
</evidence>
<name>A0A7N0SXR7_KALFE</name>
<dbReference type="GO" id="GO:0005634">
    <property type="term" value="C:nucleus"/>
    <property type="evidence" value="ECO:0007669"/>
    <property type="project" value="UniProtKB-SubCell"/>
</dbReference>